<dbReference type="RefSeq" id="WP_187552568.1">
    <property type="nucleotide sequence ID" value="NZ_BMZL01000001.1"/>
</dbReference>
<protein>
    <recommendedName>
        <fullName evidence="3">EF-hand domain-containing protein</fullName>
    </recommendedName>
</protein>
<evidence type="ECO:0000313" key="5">
    <source>
        <dbReference type="Proteomes" id="UP000515804"/>
    </source>
</evidence>
<dbReference type="InterPro" id="IPR011992">
    <property type="entry name" value="EF-hand-dom_pair"/>
</dbReference>
<dbReference type="PROSITE" id="PS50222">
    <property type="entry name" value="EF_HAND_2"/>
    <property type="match status" value="1"/>
</dbReference>
<reference evidence="4 5" key="1">
    <citation type="submission" date="2020-08" db="EMBL/GenBank/DDBJ databases">
        <title>Genome sequence of Thermomonas carbonis KCTC 42013T.</title>
        <authorList>
            <person name="Hyun D.-W."/>
            <person name="Bae J.-W."/>
        </authorList>
    </citation>
    <scope>NUCLEOTIDE SEQUENCE [LARGE SCALE GENOMIC DNA]</scope>
    <source>
        <strain evidence="4 5">KCTC 42013</strain>
    </source>
</reference>
<evidence type="ECO:0000256" key="2">
    <source>
        <dbReference type="SAM" id="SignalP"/>
    </source>
</evidence>
<keyword evidence="5" id="KW-1185">Reference proteome</keyword>
<feature type="compositionally biased region" description="Basic and acidic residues" evidence="1">
    <location>
        <begin position="88"/>
        <end position="103"/>
    </location>
</feature>
<dbReference type="EMBL" id="CP060719">
    <property type="protein sequence ID" value="QNN70051.1"/>
    <property type="molecule type" value="Genomic_DNA"/>
</dbReference>
<feature type="chain" id="PRO_5028971105" description="EF-hand domain-containing protein" evidence="2">
    <location>
        <begin position="32"/>
        <end position="146"/>
    </location>
</feature>
<accession>A0A7G9SQC6</accession>
<dbReference type="InterPro" id="IPR018247">
    <property type="entry name" value="EF_Hand_1_Ca_BS"/>
</dbReference>
<proteinExistence type="predicted"/>
<feature type="domain" description="EF-hand" evidence="3">
    <location>
        <begin position="68"/>
        <end position="94"/>
    </location>
</feature>
<dbReference type="KEGG" id="tcn:H9L16_15775"/>
<dbReference type="Gene3D" id="1.10.238.10">
    <property type="entry name" value="EF-hand"/>
    <property type="match status" value="1"/>
</dbReference>
<feature type="region of interest" description="Disordered" evidence="1">
    <location>
        <begin position="88"/>
        <end position="146"/>
    </location>
</feature>
<evidence type="ECO:0000313" key="4">
    <source>
        <dbReference type="EMBL" id="QNN70051.1"/>
    </source>
</evidence>
<evidence type="ECO:0000256" key="1">
    <source>
        <dbReference type="SAM" id="MobiDB-lite"/>
    </source>
</evidence>
<dbReference type="SUPFAM" id="SSF47473">
    <property type="entry name" value="EF-hand"/>
    <property type="match status" value="1"/>
</dbReference>
<dbReference type="PROSITE" id="PS00018">
    <property type="entry name" value="EF_HAND_1"/>
    <property type="match status" value="2"/>
</dbReference>
<dbReference type="Proteomes" id="UP000515804">
    <property type="component" value="Chromosome"/>
</dbReference>
<gene>
    <name evidence="4" type="ORF">H9L16_15775</name>
</gene>
<sequence length="146" mass="14857">MSHTRKPLALLVGAAVAAVAAGSLFSMDAMAHGYMQDKAAAAKAGEGKCGEGKCGGKAKDAHEGGCGMAKMDTDKDGRLSRAEFDAAHKGKEDKFASHDHDGDGFISQAEMDKHHADMKAKGDGKTATEGKCGEGKCGEGKCGGSP</sequence>
<organism evidence="4 5">
    <name type="scientific">Thermomonas carbonis</name>
    <dbReference type="NCBI Taxonomy" id="1463158"/>
    <lineage>
        <taxon>Bacteria</taxon>
        <taxon>Pseudomonadati</taxon>
        <taxon>Pseudomonadota</taxon>
        <taxon>Gammaproteobacteria</taxon>
        <taxon>Lysobacterales</taxon>
        <taxon>Lysobacteraceae</taxon>
        <taxon>Thermomonas</taxon>
    </lineage>
</organism>
<dbReference type="GO" id="GO:0005509">
    <property type="term" value="F:calcium ion binding"/>
    <property type="evidence" value="ECO:0007669"/>
    <property type="project" value="InterPro"/>
</dbReference>
<evidence type="ECO:0000259" key="3">
    <source>
        <dbReference type="PROSITE" id="PS50222"/>
    </source>
</evidence>
<dbReference type="InterPro" id="IPR002048">
    <property type="entry name" value="EF_hand_dom"/>
</dbReference>
<name>A0A7G9SQC6_9GAMM</name>
<feature type="compositionally biased region" description="Basic and acidic residues" evidence="1">
    <location>
        <begin position="110"/>
        <end position="139"/>
    </location>
</feature>
<dbReference type="AlphaFoldDB" id="A0A7G9SQC6"/>
<keyword evidence="2" id="KW-0732">Signal</keyword>
<feature type="signal peptide" evidence="2">
    <location>
        <begin position="1"/>
        <end position="31"/>
    </location>
</feature>